<keyword evidence="4" id="KW-1185">Reference proteome</keyword>
<dbReference type="Pfam" id="PF15882">
    <property type="entry name" value="DUF4735"/>
    <property type="match status" value="1"/>
</dbReference>
<accession>A0AAN7VD64</accession>
<name>A0AAN7VD64_9COLE</name>
<feature type="transmembrane region" description="Helical" evidence="1">
    <location>
        <begin position="110"/>
        <end position="132"/>
    </location>
</feature>
<feature type="chain" id="PRO_5042990045" evidence="2">
    <location>
        <begin position="19"/>
        <end position="341"/>
    </location>
</feature>
<evidence type="ECO:0000256" key="2">
    <source>
        <dbReference type="SAM" id="SignalP"/>
    </source>
</evidence>
<sequence>MMFAQVLIVLVLFSGRECGMISNGDLINRVVNALNAVLNFISENVDDMNVDGLFGVALAEAHLLKIRELKRENDSYEFLSNQASEILKQIRWDRKNLSPNYKMCSYQKSFLIFSVYISVFLVKTFLLNVDIWKKNIEFTRGRMHTVEPPFQANTCSQYLNLMSNAYFREGFSDECLSRIINGSRRKEKNCHLDKFCFKYVMESKLMLGYGLTHKVLLLQVAKALGCKWNTTPKITKYCSHVLWEVRQDSNCGFIETLDDLFIEQILLCGSEGFLEFFQPSWIEHVLRLQSQFGCFGTLADETEMVRTKREANYIKFGCTDHATGLAAATLSLFLRILLLTK</sequence>
<feature type="signal peptide" evidence="2">
    <location>
        <begin position="1"/>
        <end position="18"/>
    </location>
</feature>
<dbReference type="PANTHER" id="PTHR33539">
    <property type="entry name" value="UPF0764 PROTEIN C16ORF89"/>
    <property type="match status" value="1"/>
</dbReference>
<dbReference type="GO" id="GO:0016020">
    <property type="term" value="C:membrane"/>
    <property type="evidence" value="ECO:0007669"/>
    <property type="project" value="TreeGrafter"/>
</dbReference>
<keyword evidence="1" id="KW-0472">Membrane</keyword>
<evidence type="ECO:0000313" key="3">
    <source>
        <dbReference type="EMBL" id="KAK5641239.1"/>
    </source>
</evidence>
<comment type="caution">
    <text evidence="3">The sequence shown here is derived from an EMBL/GenBank/DDBJ whole genome shotgun (WGS) entry which is preliminary data.</text>
</comment>
<protein>
    <submittedName>
        <fullName evidence="3">Uncharacterized protein</fullName>
    </submittedName>
</protein>
<dbReference type="PANTHER" id="PTHR33539:SF1">
    <property type="entry name" value="UPF0764 PROTEIN C16ORF89"/>
    <property type="match status" value="1"/>
</dbReference>
<gene>
    <name evidence="3" type="ORF">RI129_009786</name>
</gene>
<keyword evidence="1" id="KW-0812">Transmembrane</keyword>
<keyword evidence="2" id="KW-0732">Signal</keyword>
<proteinExistence type="predicted"/>
<evidence type="ECO:0000256" key="1">
    <source>
        <dbReference type="SAM" id="Phobius"/>
    </source>
</evidence>
<organism evidence="3 4">
    <name type="scientific">Pyrocoelia pectoralis</name>
    <dbReference type="NCBI Taxonomy" id="417401"/>
    <lineage>
        <taxon>Eukaryota</taxon>
        <taxon>Metazoa</taxon>
        <taxon>Ecdysozoa</taxon>
        <taxon>Arthropoda</taxon>
        <taxon>Hexapoda</taxon>
        <taxon>Insecta</taxon>
        <taxon>Pterygota</taxon>
        <taxon>Neoptera</taxon>
        <taxon>Endopterygota</taxon>
        <taxon>Coleoptera</taxon>
        <taxon>Polyphaga</taxon>
        <taxon>Elateriformia</taxon>
        <taxon>Elateroidea</taxon>
        <taxon>Lampyridae</taxon>
        <taxon>Lampyrinae</taxon>
        <taxon>Pyrocoelia</taxon>
    </lineage>
</organism>
<keyword evidence="1" id="KW-1133">Transmembrane helix</keyword>
<dbReference type="AlphaFoldDB" id="A0AAN7VD64"/>
<dbReference type="GO" id="GO:0005829">
    <property type="term" value="C:cytosol"/>
    <property type="evidence" value="ECO:0007669"/>
    <property type="project" value="TreeGrafter"/>
</dbReference>
<evidence type="ECO:0000313" key="4">
    <source>
        <dbReference type="Proteomes" id="UP001329430"/>
    </source>
</evidence>
<reference evidence="3 4" key="1">
    <citation type="journal article" date="2024" name="Insects">
        <title>An Improved Chromosome-Level Genome Assembly of the Firefly Pyrocoelia pectoralis.</title>
        <authorList>
            <person name="Fu X."/>
            <person name="Meyer-Rochow V.B."/>
            <person name="Ballantyne L."/>
            <person name="Zhu X."/>
        </authorList>
    </citation>
    <scope>NUCLEOTIDE SEQUENCE [LARGE SCALE GENOMIC DNA]</scope>
    <source>
        <strain evidence="3">XCY_ONT2</strain>
    </source>
</reference>
<dbReference type="EMBL" id="JAVRBK010000007">
    <property type="protein sequence ID" value="KAK5641239.1"/>
    <property type="molecule type" value="Genomic_DNA"/>
</dbReference>
<dbReference type="InterPro" id="IPR031751">
    <property type="entry name" value="DUF4735"/>
</dbReference>
<dbReference type="Proteomes" id="UP001329430">
    <property type="component" value="Chromosome 7"/>
</dbReference>